<dbReference type="InterPro" id="IPR000864">
    <property type="entry name" value="Prot_inh_pot1"/>
</dbReference>
<name>A0ABD2ZDZ1_9GENT</name>
<evidence type="ECO:0000256" key="2">
    <source>
        <dbReference type="ARBA" id="ARBA00022690"/>
    </source>
</evidence>
<dbReference type="SUPFAM" id="SSF54654">
    <property type="entry name" value="CI-2 family of serine protease inhibitors"/>
    <property type="match status" value="2"/>
</dbReference>
<proteinExistence type="inferred from homology"/>
<dbReference type="EMBL" id="JBJUIK010000009">
    <property type="protein sequence ID" value="KAL3517666.1"/>
    <property type="molecule type" value="Genomic_DNA"/>
</dbReference>
<reference evidence="4 5" key="1">
    <citation type="submission" date="2024-11" db="EMBL/GenBank/DDBJ databases">
        <title>A near-complete genome assembly of Cinchona calisaya.</title>
        <authorList>
            <person name="Lian D.C."/>
            <person name="Zhao X.W."/>
            <person name="Wei L."/>
        </authorList>
    </citation>
    <scope>NUCLEOTIDE SEQUENCE [LARGE SCALE GENOMIC DNA]</scope>
    <source>
        <tissue evidence="4">Nenye</tissue>
    </source>
</reference>
<sequence>MADFPTRESDCNNMLRPGCPGKTSWSELVGANGYAAALIIEKENRFVRAIVLLDGTPVTKDFSVGPLLDNGIVLSPLDQRTPATESEYNKMADFLCPPGKSSWPELVGANGFAAASIIEEENQHVRAIIVDYRAPATGDFRCDRVRVVVNKDAIVIRTPAVG</sequence>
<accession>A0ABD2ZDZ1</accession>
<dbReference type="GO" id="GO:0004867">
    <property type="term" value="F:serine-type endopeptidase inhibitor activity"/>
    <property type="evidence" value="ECO:0007669"/>
    <property type="project" value="UniProtKB-KW"/>
</dbReference>
<keyword evidence="3" id="KW-0722">Serine protease inhibitor</keyword>
<dbReference type="PANTHER" id="PTHR33091">
    <property type="entry name" value="PROTEIN, PUTATIVE, EXPRESSED-RELATED"/>
    <property type="match status" value="1"/>
</dbReference>
<dbReference type="Gene3D" id="3.30.10.10">
    <property type="entry name" value="Trypsin Inhibitor V, subunit A"/>
    <property type="match status" value="2"/>
</dbReference>
<evidence type="ECO:0000256" key="1">
    <source>
        <dbReference type="ARBA" id="ARBA00008210"/>
    </source>
</evidence>
<evidence type="ECO:0000313" key="4">
    <source>
        <dbReference type="EMBL" id="KAL3517666.1"/>
    </source>
</evidence>
<dbReference type="PROSITE" id="PS00285">
    <property type="entry name" value="POTATO_INHIBITOR"/>
    <property type="match status" value="1"/>
</dbReference>
<protein>
    <submittedName>
        <fullName evidence="4">Uncharacterized protein</fullName>
    </submittedName>
</protein>
<dbReference type="InterPro" id="IPR036354">
    <property type="entry name" value="Prot_inh_pot1_sf"/>
</dbReference>
<evidence type="ECO:0000313" key="5">
    <source>
        <dbReference type="Proteomes" id="UP001630127"/>
    </source>
</evidence>
<dbReference type="Proteomes" id="UP001630127">
    <property type="component" value="Unassembled WGS sequence"/>
</dbReference>
<dbReference type="Pfam" id="PF00280">
    <property type="entry name" value="potato_inhibit"/>
    <property type="match status" value="2"/>
</dbReference>
<evidence type="ECO:0000256" key="3">
    <source>
        <dbReference type="ARBA" id="ARBA00022900"/>
    </source>
</evidence>
<keyword evidence="2" id="KW-0646">Protease inhibitor</keyword>
<gene>
    <name evidence="4" type="ORF">ACH5RR_020255</name>
</gene>
<comment type="similarity">
    <text evidence="1">Belongs to the protease inhibitor I13 (potato type I serine protease inhibitor) family.</text>
</comment>
<organism evidence="4 5">
    <name type="scientific">Cinchona calisaya</name>
    <dbReference type="NCBI Taxonomy" id="153742"/>
    <lineage>
        <taxon>Eukaryota</taxon>
        <taxon>Viridiplantae</taxon>
        <taxon>Streptophyta</taxon>
        <taxon>Embryophyta</taxon>
        <taxon>Tracheophyta</taxon>
        <taxon>Spermatophyta</taxon>
        <taxon>Magnoliopsida</taxon>
        <taxon>eudicotyledons</taxon>
        <taxon>Gunneridae</taxon>
        <taxon>Pentapetalae</taxon>
        <taxon>asterids</taxon>
        <taxon>lamiids</taxon>
        <taxon>Gentianales</taxon>
        <taxon>Rubiaceae</taxon>
        <taxon>Cinchonoideae</taxon>
        <taxon>Cinchoneae</taxon>
        <taxon>Cinchona</taxon>
    </lineage>
</organism>
<comment type="caution">
    <text evidence="4">The sequence shown here is derived from an EMBL/GenBank/DDBJ whole genome shotgun (WGS) entry which is preliminary data.</text>
</comment>
<dbReference type="AlphaFoldDB" id="A0ABD2ZDZ1"/>
<keyword evidence="5" id="KW-1185">Reference proteome</keyword>
<dbReference type="PANTHER" id="PTHR33091:SF73">
    <property type="entry name" value="INHIBITOR OF TRYPSIN AND HAGEMAN FACTOR-LIKE"/>
    <property type="match status" value="1"/>
</dbReference>